<evidence type="ECO:0000256" key="1">
    <source>
        <dbReference type="ARBA" id="ARBA00001933"/>
    </source>
</evidence>
<dbReference type="PRINTS" id="PR00035">
    <property type="entry name" value="HTHGNTR"/>
</dbReference>
<dbReference type="InterPro" id="IPR051446">
    <property type="entry name" value="HTH_trans_reg/aminotransferase"/>
</dbReference>
<dbReference type="GO" id="GO:0030170">
    <property type="term" value="F:pyridoxal phosphate binding"/>
    <property type="evidence" value="ECO:0007669"/>
    <property type="project" value="InterPro"/>
</dbReference>
<dbReference type="CDD" id="cd00609">
    <property type="entry name" value="AAT_like"/>
    <property type="match status" value="1"/>
</dbReference>
<dbReference type="GO" id="GO:0003677">
    <property type="term" value="F:DNA binding"/>
    <property type="evidence" value="ECO:0007669"/>
    <property type="project" value="UniProtKB-KW"/>
</dbReference>
<keyword evidence="6" id="KW-0238">DNA-binding</keyword>
<evidence type="ECO:0000256" key="7">
    <source>
        <dbReference type="ARBA" id="ARBA00023163"/>
    </source>
</evidence>
<dbReference type="InterPro" id="IPR036388">
    <property type="entry name" value="WH-like_DNA-bd_sf"/>
</dbReference>
<dbReference type="SUPFAM" id="SSF46785">
    <property type="entry name" value="Winged helix' DNA-binding domain"/>
    <property type="match status" value="1"/>
</dbReference>
<evidence type="ECO:0000256" key="3">
    <source>
        <dbReference type="ARBA" id="ARBA00022576"/>
    </source>
</evidence>
<evidence type="ECO:0000256" key="4">
    <source>
        <dbReference type="ARBA" id="ARBA00022898"/>
    </source>
</evidence>
<dbReference type="Gene3D" id="1.10.10.10">
    <property type="entry name" value="Winged helix-like DNA-binding domain superfamily/Winged helix DNA-binding domain"/>
    <property type="match status" value="1"/>
</dbReference>
<keyword evidence="3 9" id="KW-0032">Aminotransferase</keyword>
<protein>
    <submittedName>
        <fullName evidence="9">Transcriptional regulator, GntR family domain</fullName>
        <ecNumber evidence="9">2.6.1.1</ecNumber>
    </submittedName>
</protein>
<comment type="caution">
    <text evidence="9">The sequence shown here is derived from an EMBL/GenBank/DDBJ whole genome shotgun (WGS) entry which is preliminary data.</text>
</comment>
<organism evidence="9 10">
    <name type="scientific">Paenibacillus pasadenensis</name>
    <dbReference type="NCBI Taxonomy" id="217090"/>
    <lineage>
        <taxon>Bacteria</taxon>
        <taxon>Bacillati</taxon>
        <taxon>Bacillota</taxon>
        <taxon>Bacilli</taxon>
        <taxon>Bacillales</taxon>
        <taxon>Paenibacillaceae</taxon>
        <taxon>Paenibacillus</taxon>
    </lineage>
</organism>
<dbReference type="Pfam" id="PF00155">
    <property type="entry name" value="Aminotran_1_2"/>
    <property type="match status" value="1"/>
</dbReference>
<keyword evidence="10" id="KW-1185">Reference proteome</keyword>
<keyword evidence="9" id="KW-0808">Transferase</keyword>
<dbReference type="Pfam" id="PF00392">
    <property type="entry name" value="GntR"/>
    <property type="match status" value="1"/>
</dbReference>
<dbReference type="EC" id="2.6.1.1" evidence="9"/>
<reference evidence="9 10" key="1">
    <citation type="submission" date="2017-05" db="EMBL/GenBank/DDBJ databases">
        <title>Functional genome analysis of Paenibacillus pasadenensis strain R16: insights on endophytic life style and antifungal activity.</title>
        <authorList>
            <person name="Passera A."/>
            <person name="Marcolungo L."/>
            <person name="Casati P."/>
            <person name="Brasca M."/>
            <person name="Quaglino F."/>
            <person name="Delledonne M."/>
        </authorList>
    </citation>
    <scope>NUCLEOTIDE SEQUENCE [LARGE SCALE GENOMIC DNA]</scope>
    <source>
        <strain evidence="9 10">R16</strain>
    </source>
</reference>
<feature type="domain" description="HTH gntR-type" evidence="8">
    <location>
        <begin position="36"/>
        <end position="104"/>
    </location>
</feature>
<sequence>MEKIRFIVNSLDHFAAGRMRRMEPRLAYERLLDEGRSKREALYESLKAQILDGGSASGERLPSTRRMAELYGLSRGTVSQAYDMLRAEGYVDAEQGSGTYAAYEAGVLRQGQEREQEPIGPQARSSGSDWFKRLEAASPPAALPDAADSLEAAAQRFASGRTDFRLFPAGEWKQALYAAVRQSLERPLEDGGRELTPAGSPELREAIAALLRRERGIHADPASIVVTSGSKQALALLLQTLIGPGERFVMENPGYGGIREAALAAGAEVLGAKVDELGIVPDDWDASLAAVTPNRQFPTGAVLPASRRAELLAWAERRGALLLEDDYDGEFRYTGRPGEPLKAMDAQGRVVYLGSFSRIMYSGLRIGYAVAPPWLVSRLVRAKSFYEPYSSGQLEQLALARFLQEGRYARHLGRIRRQYRRRLSALHAGLASLSGQPFRWSPAHAGLHQYAAWTAGEERYERLLRLAQERKIGWSDGRKYWIAQPGETKRPEPGALFGFAHLTEEEIGEGMKRLAEAWRSAKRE</sequence>
<dbReference type="Proteomes" id="UP000234789">
    <property type="component" value="Unassembled WGS sequence"/>
</dbReference>
<dbReference type="PANTHER" id="PTHR46577:SF1">
    <property type="entry name" value="HTH-TYPE TRANSCRIPTIONAL REGULATORY PROTEIN GABR"/>
    <property type="match status" value="1"/>
</dbReference>
<dbReference type="InterPro" id="IPR015421">
    <property type="entry name" value="PyrdxlP-dep_Trfase_major"/>
</dbReference>
<keyword evidence="7" id="KW-0804">Transcription</keyword>
<dbReference type="CDD" id="cd07377">
    <property type="entry name" value="WHTH_GntR"/>
    <property type="match status" value="1"/>
</dbReference>
<evidence type="ECO:0000259" key="8">
    <source>
        <dbReference type="PROSITE" id="PS50949"/>
    </source>
</evidence>
<evidence type="ECO:0000256" key="6">
    <source>
        <dbReference type="ARBA" id="ARBA00023125"/>
    </source>
</evidence>
<gene>
    <name evidence="9" type="ORF">B8V81_3557</name>
</gene>
<dbReference type="Gene3D" id="3.40.640.10">
    <property type="entry name" value="Type I PLP-dependent aspartate aminotransferase-like (Major domain)"/>
    <property type="match status" value="1"/>
</dbReference>
<dbReference type="InterPro" id="IPR036390">
    <property type="entry name" value="WH_DNA-bd_sf"/>
</dbReference>
<evidence type="ECO:0000256" key="2">
    <source>
        <dbReference type="ARBA" id="ARBA00005384"/>
    </source>
</evidence>
<dbReference type="InterPro" id="IPR015424">
    <property type="entry name" value="PyrdxlP-dep_Trfase"/>
</dbReference>
<dbReference type="GO" id="GO:0003700">
    <property type="term" value="F:DNA-binding transcription factor activity"/>
    <property type="evidence" value="ECO:0007669"/>
    <property type="project" value="InterPro"/>
</dbReference>
<evidence type="ECO:0000256" key="5">
    <source>
        <dbReference type="ARBA" id="ARBA00023015"/>
    </source>
</evidence>
<comment type="cofactor">
    <cofactor evidence="1">
        <name>pyridoxal 5'-phosphate</name>
        <dbReference type="ChEBI" id="CHEBI:597326"/>
    </cofactor>
</comment>
<dbReference type="SMART" id="SM00345">
    <property type="entry name" value="HTH_GNTR"/>
    <property type="match status" value="1"/>
</dbReference>
<keyword evidence="5" id="KW-0805">Transcription regulation</keyword>
<comment type="similarity">
    <text evidence="2">In the C-terminal section; belongs to the class-I pyridoxal-phosphate-dependent aminotransferase family.</text>
</comment>
<proteinExistence type="inferred from homology"/>
<dbReference type="PANTHER" id="PTHR46577">
    <property type="entry name" value="HTH-TYPE TRANSCRIPTIONAL REGULATORY PROTEIN GABR"/>
    <property type="match status" value="1"/>
</dbReference>
<evidence type="ECO:0000313" key="10">
    <source>
        <dbReference type="Proteomes" id="UP000234789"/>
    </source>
</evidence>
<dbReference type="AlphaFoldDB" id="A0A2N5N450"/>
<dbReference type="PROSITE" id="PS50949">
    <property type="entry name" value="HTH_GNTR"/>
    <property type="match status" value="1"/>
</dbReference>
<keyword evidence="4" id="KW-0663">Pyridoxal phosphate</keyword>
<dbReference type="GO" id="GO:0004069">
    <property type="term" value="F:L-aspartate:2-oxoglutarate aminotransferase activity"/>
    <property type="evidence" value="ECO:0007669"/>
    <property type="project" value="UniProtKB-EC"/>
</dbReference>
<dbReference type="EMBL" id="NFEZ01000004">
    <property type="protein sequence ID" value="PLT45126.1"/>
    <property type="molecule type" value="Genomic_DNA"/>
</dbReference>
<dbReference type="InterPro" id="IPR000524">
    <property type="entry name" value="Tscrpt_reg_HTH_GntR"/>
</dbReference>
<name>A0A2N5N450_9BACL</name>
<accession>A0A2N5N450</accession>
<evidence type="ECO:0000313" key="9">
    <source>
        <dbReference type="EMBL" id="PLT45126.1"/>
    </source>
</evidence>
<dbReference type="SUPFAM" id="SSF53383">
    <property type="entry name" value="PLP-dependent transferases"/>
    <property type="match status" value="1"/>
</dbReference>
<dbReference type="InterPro" id="IPR004839">
    <property type="entry name" value="Aminotransferase_I/II_large"/>
</dbReference>